<protein>
    <submittedName>
        <fullName evidence="7">Uncharacterized membrane protein YhhN</fullName>
    </submittedName>
</protein>
<feature type="transmembrane region" description="Helical" evidence="6">
    <location>
        <begin position="202"/>
        <end position="221"/>
    </location>
</feature>
<feature type="transmembrane region" description="Helical" evidence="6">
    <location>
        <begin position="143"/>
        <end position="163"/>
    </location>
</feature>
<dbReference type="Proteomes" id="UP000184474">
    <property type="component" value="Unassembled WGS sequence"/>
</dbReference>
<feature type="transmembrane region" description="Helical" evidence="6">
    <location>
        <begin position="82"/>
        <end position="107"/>
    </location>
</feature>
<evidence type="ECO:0000256" key="5">
    <source>
        <dbReference type="ARBA" id="ARBA00023136"/>
    </source>
</evidence>
<dbReference type="Pfam" id="PF07947">
    <property type="entry name" value="YhhN"/>
    <property type="match status" value="1"/>
</dbReference>
<evidence type="ECO:0000313" key="7">
    <source>
        <dbReference type="EMBL" id="SHJ69733.1"/>
    </source>
</evidence>
<feature type="transmembrane region" description="Helical" evidence="6">
    <location>
        <begin position="119"/>
        <end position="137"/>
    </location>
</feature>
<keyword evidence="4 6" id="KW-1133">Transmembrane helix</keyword>
<evidence type="ECO:0000256" key="2">
    <source>
        <dbReference type="ARBA" id="ARBA00007375"/>
    </source>
</evidence>
<organism evidence="7 8">
    <name type="scientific">Reichenbachiella agariperforans</name>
    <dbReference type="NCBI Taxonomy" id="156994"/>
    <lineage>
        <taxon>Bacteria</taxon>
        <taxon>Pseudomonadati</taxon>
        <taxon>Bacteroidota</taxon>
        <taxon>Cytophagia</taxon>
        <taxon>Cytophagales</taxon>
        <taxon>Reichenbachiellaceae</taxon>
        <taxon>Reichenbachiella</taxon>
    </lineage>
</organism>
<sequence>MKNKGQKIAKYVFVGVCIAELLTRIFDVPQLQHFTKPLLMPVLLVYFRQGTTGRLTPSFLWAAAALVFSFVGDSVLMYDQPIYFMIGLGAFAVAHVFYMVSFSGAVASGVAGPSLLSKGLYAIPFLTVYGILMSALWPTLGAFKIPVAVYALILIGMALSAVYRNGRSGQQGVSQVIFGAILFLLSDSLLALNKFYMPMANAGIWVMSTYLLAQWNIINGLQKHYNA</sequence>
<dbReference type="PANTHER" id="PTHR31885">
    <property type="entry name" value="GH04784P"/>
    <property type="match status" value="1"/>
</dbReference>
<dbReference type="STRING" id="156994.SAMN04488028_101937"/>
<evidence type="ECO:0000313" key="8">
    <source>
        <dbReference type="Proteomes" id="UP000184474"/>
    </source>
</evidence>
<proteinExistence type="inferred from homology"/>
<keyword evidence="5 6" id="KW-0472">Membrane</keyword>
<evidence type="ECO:0000256" key="4">
    <source>
        <dbReference type="ARBA" id="ARBA00022989"/>
    </source>
</evidence>
<dbReference type="GO" id="GO:0016787">
    <property type="term" value="F:hydrolase activity"/>
    <property type="evidence" value="ECO:0007669"/>
    <property type="project" value="TreeGrafter"/>
</dbReference>
<reference evidence="8" key="1">
    <citation type="submission" date="2016-11" db="EMBL/GenBank/DDBJ databases">
        <authorList>
            <person name="Varghese N."/>
            <person name="Submissions S."/>
        </authorList>
    </citation>
    <scope>NUCLEOTIDE SEQUENCE [LARGE SCALE GENOMIC DNA]</scope>
    <source>
        <strain evidence="8">DSM 26134</strain>
    </source>
</reference>
<dbReference type="InterPro" id="IPR012506">
    <property type="entry name" value="TMEM86B-like"/>
</dbReference>
<keyword evidence="3 6" id="KW-0812">Transmembrane</keyword>
<dbReference type="GO" id="GO:0016020">
    <property type="term" value="C:membrane"/>
    <property type="evidence" value="ECO:0007669"/>
    <property type="project" value="UniProtKB-SubCell"/>
</dbReference>
<evidence type="ECO:0000256" key="1">
    <source>
        <dbReference type="ARBA" id="ARBA00004141"/>
    </source>
</evidence>
<dbReference type="RefSeq" id="WP_073119788.1">
    <property type="nucleotide sequence ID" value="NZ_FRAA01000001.1"/>
</dbReference>
<name>A0A1M6LET6_REIAG</name>
<accession>A0A1M6LET6</accession>
<comment type="similarity">
    <text evidence="2">Belongs to the TMEM86 family.</text>
</comment>
<dbReference type="AlphaFoldDB" id="A0A1M6LET6"/>
<dbReference type="PANTHER" id="PTHR31885:SF6">
    <property type="entry name" value="GH04784P"/>
    <property type="match status" value="1"/>
</dbReference>
<feature type="transmembrane region" description="Helical" evidence="6">
    <location>
        <begin position="175"/>
        <end position="196"/>
    </location>
</feature>
<evidence type="ECO:0000256" key="6">
    <source>
        <dbReference type="SAM" id="Phobius"/>
    </source>
</evidence>
<dbReference type="EMBL" id="FRAA01000001">
    <property type="protein sequence ID" value="SHJ69733.1"/>
    <property type="molecule type" value="Genomic_DNA"/>
</dbReference>
<gene>
    <name evidence="7" type="ORF">SAMN04488028_101937</name>
</gene>
<feature type="transmembrane region" description="Helical" evidence="6">
    <location>
        <begin position="58"/>
        <end position="76"/>
    </location>
</feature>
<keyword evidence="8" id="KW-1185">Reference proteome</keyword>
<evidence type="ECO:0000256" key="3">
    <source>
        <dbReference type="ARBA" id="ARBA00022692"/>
    </source>
</evidence>
<comment type="subcellular location">
    <subcellularLocation>
        <location evidence="1">Membrane</location>
        <topology evidence="1">Multi-pass membrane protein</topology>
    </subcellularLocation>
</comment>